<feature type="compositionally biased region" description="Polar residues" evidence="1">
    <location>
        <begin position="768"/>
        <end position="794"/>
    </location>
</feature>
<feature type="compositionally biased region" description="Low complexity" evidence="1">
    <location>
        <begin position="666"/>
        <end position="679"/>
    </location>
</feature>
<feature type="transmembrane region" description="Helical" evidence="2">
    <location>
        <begin position="6"/>
        <end position="27"/>
    </location>
</feature>
<keyword evidence="2" id="KW-0472">Membrane</keyword>
<name>A0A5D2F0U5_GOSDA</name>
<keyword evidence="4" id="KW-1185">Reference proteome</keyword>
<feature type="compositionally biased region" description="Polar residues" evidence="1">
    <location>
        <begin position="731"/>
        <end position="751"/>
    </location>
</feature>
<dbReference type="AlphaFoldDB" id="A0A5D2F0U5"/>
<feature type="compositionally biased region" description="Low complexity" evidence="1">
    <location>
        <begin position="360"/>
        <end position="375"/>
    </location>
</feature>
<evidence type="ECO:0000256" key="2">
    <source>
        <dbReference type="SAM" id="Phobius"/>
    </source>
</evidence>
<organism evidence="3 4">
    <name type="scientific">Gossypium darwinii</name>
    <name type="common">Darwin's cotton</name>
    <name type="synonym">Gossypium barbadense var. darwinii</name>
    <dbReference type="NCBI Taxonomy" id="34276"/>
    <lineage>
        <taxon>Eukaryota</taxon>
        <taxon>Viridiplantae</taxon>
        <taxon>Streptophyta</taxon>
        <taxon>Embryophyta</taxon>
        <taxon>Tracheophyta</taxon>
        <taxon>Spermatophyta</taxon>
        <taxon>Magnoliopsida</taxon>
        <taxon>eudicotyledons</taxon>
        <taxon>Gunneridae</taxon>
        <taxon>Pentapetalae</taxon>
        <taxon>rosids</taxon>
        <taxon>malvids</taxon>
        <taxon>Malvales</taxon>
        <taxon>Malvaceae</taxon>
        <taxon>Malvoideae</taxon>
        <taxon>Gossypium</taxon>
    </lineage>
</organism>
<gene>
    <name evidence="3" type="ORF">ES288_A10G213500v1</name>
</gene>
<dbReference type="PANTHER" id="PTHR31008:SF5">
    <property type="entry name" value="EXPRESSED PROTEIN"/>
    <property type="match status" value="1"/>
</dbReference>
<protein>
    <submittedName>
        <fullName evidence="3">Uncharacterized protein</fullName>
    </submittedName>
</protein>
<dbReference type="EMBL" id="CM017697">
    <property type="protein sequence ID" value="TYG99666.1"/>
    <property type="molecule type" value="Genomic_DNA"/>
</dbReference>
<sequence>MTKPYIWFSSLLILFQISVHILSPYTLRRGEERRGGSVTATASFCFCFNFHKVPKKEFQEMDGDSPLDYATIQILPAENRYEAYSCSDNKVEKVGVGVLEKLLPHLPDLQNLYTQGSKADYKLQPPNNLNYAHWFTKSTFTRFVHLVGSTDLVDTAKGIEGEMSLLEEARKFHLSLYAQGHQDHIQSSEKDTCNSGDVLLASKIDSHNSLSDSSKNELLRAMDSRLTALRSEFVAAFNQSVGETCSHKEITHIAKFAENFGVNDVKNLFYKFQELSQKNQVATVSDDEKSSSTFASMTDRINKTGGNNQISKPPSSETPVKYGVSPAKAAQVERQSSTESEESSDSSDEIQTSAERSRALIRSASPRRSASPMRRVQIGRSGSRRAPALTIKSLSYIPPREKIFPQRDVASDGSEEEGSGHANKPENNVQRMSVQDAINLFERKQRDQITDVPKRNSLANISLGASKSVLRRWSAGMNESSSQCLSQNASEDPVLEPPNNDIMRSEVNLEPDTRTDAHNVDETVDKNLERLEESLASPIDVHEVTDIIQEEEANERSKSSAEWNRKKEVELNQMFKRMMENQPASRKKPQTKVRQNLPPEQRGGFYDHYKEKRDKKLGGENAGKRAEKEATFKAMQKILDERKAEMASTKVNNLCKKDPPTKALKSVKNSQKVQKSPQPATMKETVKETTKASSAKRISSRTSPLPATRKSWPSTPSPRTRGTSPAKISAGISSSGTVPTSRKPQSAQSVPRLSPKVENSHPQRRKVNATQTSKQGSIGVNEKQQQNSMKSNKTTRTKVAVARGDSSSVVSAKPSLYNKVTKKSTVVPLESKPFLRKGSGLTSTVGAVNKIKNPSQLEDPLKNTENSIDAQESDVNVNSSVLVNDLEDQHFSSLDHSDDAILPETQANDHQKCDVTESVDELAPDFEEDLKNVGGSSQGAEESTISPTAWVEIEEQQKLPDQCDDQMGEITSSTCTAPVGSASPRVRHSLSQMLQEESSEADTTEWGNAENPPAMVYQKDAPKGLKRLLKFARKSKGDANMSGWSSPSVFSEGEDDTEESKVYIKKNADNLLRKAALHAKNYGQQKTLLSDGYENHLVAHELPSAQSGISTFDAHKLQKGGVSAASSTTKGPRSFFSLSAFRGSKPSDMKIRQS</sequence>
<feature type="region of interest" description="Disordered" evidence="1">
    <location>
        <begin position="580"/>
        <end position="629"/>
    </location>
</feature>
<proteinExistence type="predicted"/>
<accession>A0A5D2F0U5</accession>
<keyword evidence="2" id="KW-1133">Transmembrane helix</keyword>
<reference evidence="3 4" key="1">
    <citation type="submission" date="2019-06" db="EMBL/GenBank/DDBJ databases">
        <title>WGS assembly of Gossypium darwinii.</title>
        <authorList>
            <person name="Chen Z.J."/>
            <person name="Sreedasyam A."/>
            <person name="Ando A."/>
            <person name="Song Q."/>
            <person name="De L."/>
            <person name="Hulse-Kemp A."/>
            <person name="Ding M."/>
            <person name="Ye W."/>
            <person name="Kirkbride R."/>
            <person name="Jenkins J."/>
            <person name="Plott C."/>
            <person name="Lovell J."/>
            <person name="Lin Y.-M."/>
            <person name="Vaughn R."/>
            <person name="Liu B."/>
            <person name="Li W."/>
            <person name="Simpson S."/>
            <person name="Scheffler B."/>
            <person name="Saski C."/>
            <person name="Grover C."/>
            <person name="Hu G."/>
            <person name="Conover J."/>
            <person name="Carlson J."/>
            <person name="Shu S."/>
            <person name="Boston L."/>
            <person name="Williams M."/>
            <person name="Peterson D."/>
            <person name="Mcgee K."/>
            <person name="Jones D."/>
            <person name="Wendel J."/>
            <person name="Stelly D."/>
            <person name="Grimwood J."/>
            <person name="Schmutz J."/>
        </authorList>
    </citation>
    <scope>NUCLEOTIDE SEQUENCE [LARGE SCALE GENOMIC DNA]</scope>
    <source>
        <strain evidence="3">1808015.09</strain>
    </source>
</reference>
<dbReference type="Proteomes" id="UP000323506">
    <property type="component" value="Chromosome A10"/>
</dbReference>
<keyword evidence="2" id="KW-0812">Transmembrane</keyword>
<feature type="compositionally biased region" description="Polar residues" evidence="1">
    <location>
        <begin position="691"/>
        <end position="723"/>
    </location>
</feature>
<feature type="compositionally biased region" description="Acidic residues" evidence="1">
    <location>
        <begin position="339"/>
        <end position="348"/>
    </location>
</feature>
<evidence type="ECO:0000313" key="4">
    <source>
        <dbReference type="Proteomes" id="UP000323506"/>
    </source>
</evidence>
<evidence type="ECO:0000313" key="3">
    <source>
        <dbReference type="EMBL" id="TYG99666.1"/>
    </source>
</evidence>
<feature type="region of interest" description="Disordered" evidence="1">
    <location>
        <begin position="298"/>
        <end position="431"/>
    </location>
</feature>
<feature type="region of interest" description="Disordered" evidence="1">
    <location>
        <begin position="645"/>
        <end position="809"/>
    </location>
</feature>
<feature type="compositionally biased region" description="Polar residues" evidence="1">
    <location>
        <begin position="304"/>
        <end position="318"/>
    </location>
</feature>
<feature type="compositionally biased region" description="Basic and acidic residues" evidence="1">
    <location>
        <begin position="605"/>
        <end position="629"/>
    </location>
</feature>
<evidence type="ECO:0000256" key="1">
    <source>
        <dbReference type="SAM" id="MobiDB-lite"/>
    </source>
</evidence>
<dbReference type="PANTHER" id="PTHR31008">
    <property type="entry name" value="COP1-INTERACTING PROTEIN-RELATED"/>
    <property type="match status" value="1"/>
</dbReference>
<feature type="region of interest" description="Disordered" evidence="1">
    <location>
        <begin position="964"/>
        <end position="1021"/>
    </location>
</feature>